<dbReference type="InterPro" id="IPR002481">
    <property type="entry name" value="FUR"/>
</dbReference>
<dbReference type="KEGG" id="psac:PSM36_0725"/>
<dbReference type="Pfam" id="PF01475">
    <property type="entry name" value="FUR"/>
    <property type="match status" value="1"/>
</dbReference>
<feature type="binding site" evidence="1">
    <location>
        <position position="134"/>
    </location>
    <ligand>
        <name>Zn(2+)</name>
        <dbReference type="ChEBI" id="CHEBI:29105"/>
    </ligand>
</feature>
<gene>
    <name evidence="2" type="ORF">PSM36_0725</name>
</gene>
<keyword evidence="1" id="KW-0862">Zinc</keyword>
<dbReference type="InterPro" id="IPR036388">
    <property type="entry name" value="WH-like_DNA-bd_sf"/>
</dbReference>
<feature type="binding site" evidence="1">
    <location>
        <position position="95"/>
    </location>
    <ligand>
        <name>Zn(2+)</name>
        <dbReference type="ChEBI" id="CHEBI:29105"/>
    </ligand>
</feature>
<keyword evidence="3" id="KW-1185">Reference proteome</keyword>
<dbReference type="GO" id="GO:0003700">
    <property type="term" value="F:DNA-binding transcription factor activity"/>
    <property type="evidence" value="ECO:0007669"/>
    <property type="project" value="InterPro"/>
</dbReference>
<evidence type="ECO:0000313" key="2">
    <source>
        <dbReference type="EMBL" id="SCD19552.1"/>
    </source>
</evidence>
<organism evidence="2 3">
    <name type="scientific">Proteiniphilum saccharofermentans</name>
    <dbReference type="NCBI Taxonomy" id="1642647"/>
    <lineage>
        <taxon>Bacteria</taxon>
        <taxon>Pseudomonadati</taxon>
        <taxon>Bacteroidota</taxon>
        <taxon>Bacteroidia</taxon>
        <taxon>Bacteroidales</taxon>
        <taxon>Dysgonomonadaceae</taxon>
        <taxon>Proteiniphilum</taxon>
    </lineage>
</organism>
<dbReference type="SUPFAM" id="SSF46785">
    <property type="entry name" value="Winged helix' DNA-binding domain"/>
    <property type="match status" value="1"/>
</dbReference>
<evidence type="ECO:0000313" key="3">
    <source>
        <dbReference type="Proteomes" id="UP000187464"/>
    </source>
</evidence>
<comment type="cofactor">
    <cofactor evidence="1">
        <name>Zn(2+)</name>
        <dbReference type="ChEBI" id="CHEBI:29105"/>
    </cofactor>
    <text evidence="1">Binds 1 zinc ion per subunit.</text>
</comment>
<evidence type="ECO:0000256" key="1">
    <source>
        <dbReference type="PIRSR" id="PIRSR602481-1"/>
    </source>
</evidence>
<dbReference type="STRING" id="1642647.PSM36_0725"/>
<keyword evidence="1" id="KW-0479">Metal-binding</keyword>
<dbReference type="GO" id="GO:0046872">
    <property type="term" value="F:metal ion binding"/>
    <property type="evidence" value="ECO:0007669"/>
    <property type="project" value="UniProtKB-KW"/>
</dbReference>
<feature type="binding site" evidence="1">
    <location>
        <position position="98"/>
    </location>
    <ligand>
        <name>Zn(2+)</name>
        <dbReference type="ChEBI" id="CHEBI:29105"/>
    </ligand>
</feature>
<reference evidence="2 3" key="1">
    <citation type="submission" date="2016-08" db="EMBL/GenBank/DDBJ databases">
        <authorList>
            <person name="Seilhamer J.J."/>
        </authorList>
    </citation>
    <scope>NUCLEOTIDE SEQUENCE [LARGE SCALE GENOMIC DNA]</scope>
    <source>
        <strain evidence="2">M3/6</strain>
    </source>
</reference>
<accession>A0A1R3T0G7</accession>
<proteinExistence type="predicted"/>
<dbReference type="InterPro" id="IPR036390">
    <property type="entry name" value="WH_DNA-bd_sf"/>
</dbReference>
<dbReference type="Proteomes" id="UP000187464">
    <property type="component" value="Chromosome I"/>
</dbReference>
<dbReference type="Gene3D" id="1.10.10.10">
    <property type="entry name" value="Winged helix-like DNA-binding domain superfamily/Winged helix DNA-binding domain"/>
    <property type="match status" value="1"/>
</dbReference>
<feature type="binding site" evidence="1">
    <location>
        <position position="131"/>
    </location>
    <ligand>
        <name>Zn(2+)</name>
        <dbReference type="ChEBI" id="CHEBI:29105"/>
    </ligand>
</feature>
<dbReference type="AlphaFoldDB" id="A0A1R3T0G7"/>
<sequence>MKHIEKILHHREIKPTAIRMLVLEAMLHHDSAFSLSDLEGEMGTVDKSTLSRTINLFHQHHLIHSIDDGSGSIKYSVCRDDCQCSLGDLHVHFHCNKCGNTYCMESISIPDIPLPRNFRLENVNFVMKGVCAQCVR</sequence>
<name>A0A1R3T0G7_9BACT</name>
<protein>
    <submittedName>
        <fullName evidence="2">Fe2+ or Zn2+ uptake regulation protein</fullName>
    </submittedName>
</protein>
<dbReference type="EMBL" id="LT605205">
    <property type="protein sequence ID" value="SCD19552.1"/>
    <property type="molecule type" value="Genomic_DNA"/>
</dbReference>